<dbReference type="EMBL" id="BARW01002822">
    <property type="protein sequence ID" value="GAI60474.1"/>
    <property type="molecule type" value="Genomic_DNA"/>
</dbReference>
<accession>X1RYA9</accession>
<name>X1RYA9_9ZZZZ</name>
<proteinExistence type="predicted"/>
<protein>
    <submittedName>
        <fullName evidence="1">Uncharacterized protein</fullName>
    </submittedName>
</protein>
<organism evidence="1">
    <name type="scientific">marine sediment metagenome</name>
    <dbReference type="NCBI Taxonomy" id="412755"/>
    <lineage>
        <taxon>unclassified sequences</taxon>
        <taxon>metagenomes</taxon>
        <taxon>ecological metagenomes</taxon>
    </lineage>
</organism>
<gene>
    <name evidence="1" type="ORF">S12H4_07597</name>
</gene>
<dbReference type="AlphaFoldDB" id="X1RYA9"/>
<reference evidence="1" key="1">
    <citation type="journal article" date="2014" name="Front. Microbiol.">
        <title>High frequency of phylogenetically diverse reductive dehalogenase-homologous genes in deep subseafloor sedimentary metagenomes.</title>
        <authorList>
            <person name="Kawai M."/>
            <person name="Futagami T."/>
            <person name="Toyoda A."/>
            <person name="Takaki Y."/>
            <person name="Nishi S."/>
            <person name="Hori S."/>
            <person name="Arai W."/>
            <person name="Tsubouchi T."/>
            <person name="Morono Y."/>
            <person name="Uchiyama I."/>
            <person name="Ito T."/>
            <person name="Fujiyama A."/>
            <person name="Inagaki F."/>
            <person name="Takami H."/>
        </authorList>
    </citation>
    <scope>NUCLEOTIDE SEQUENCE</scope>
    <source>
        <strain evidence="1">Expedition CK06-06</strain>
    </source>
</reference>
<sequence>MAEKEKQLKVGDRVTLFGRKGTVVRHSKSGFVAVKWDKKTREGVSYGINRQVCYA</sequence>
<evidence type="ECO:0000313" key="1">
    <source>
        <dbReference type="EMBL" id="GAI60474.1"/>
    </source>
</evidence>
<comment type="caution">
    <text evidence="1">The sequence shown here is derived from an EMBL/GenBank/DDBJ whole genome shotgun (WGS) entry which is preliminary data.</text>
</comment>